<sequence>MLILWKMDVFSISLSLTAIMLTRSFEQYGASASENHMIATETLKSTMFSNITVGQKSLSSQEDCAVYNDSCHTCVQASTKCYYCYKNKQCLLYPVEHFVLSFDECGTLENIAWITCITNFEALIIIMSILGGIILLTMIICCCCCYRFFRQQNKSRFEIELDKWDGQENVEERRKKHQSKLDEICEKYGLKKENQAYQRII</sequence>
<protein>
    <submittedName>
        <fullName evidence="4">Pituitary tumor-transforming gene 1 protein-interacting protein-like</fullName>
    </submittedName>
</protein>
<dbReference type="PANTHER" id="PTHR15191:SF3">
    <property type="entry name" value="PITUITARY TUMOR-TRANSFORMING GENE PROTEIN-BINDING FACTOR"/>
    <property type="match status" value="1"/>
</dbReference>
<dbReference type="Proteomes" id="UP000694941">
    <property type="component" value="Unplaced"/>
</dbReference>
<dbReference type="RefSeq" id="XP_013785399.2">
    <property type="nucleotide sequence ID" value="XM_013929945.2"/>
</dbReference>
<feature type="chain" id="PRO_5045309977" evidence="2">
    <location>
        <begin position="25"/>
        <end position="201"/>
    </location>
</feature>
<keyword evidence="1" id="KW-0812">Transmembrane</keyword>
<dbReference type="InterPro" id="IPR052304">
    <property type="entry name" value="PTTG1IP"/>
</dbReference>
<reference evidence="4" key="1">
    <citation type="submission" date="2025-08" db="UniProtKB">
        <authorList>
            <consortium name="RefSeq"/>
        </authorList>
    </citation>
    <scope>IDENTIFICATION</scope>
    <source>
        <tissue evidence="4">Muscle</tissue>
    </source>
</reference>
<keyword evidence="3" id="KW-1185">Reference proteome</keyword>
<keyword evidence="1" id="KW-0472">Membrane</keyword>
<feature type="transmembrane region" description="Helical" evidence="1">
    <location>
        <begin position="122"/>
        <end position="149"/>
    </location>
</feature>
<dbReference type="PANTHER" id="PTHR15191">
    <property type="entry name" value="PROTEIN CBG20567"/>
    <property type="match status" value="1"/>
</dbReference>
<keyword evidence="1" id="KW-1133">Transmembrane helix</keyword>
<name>A0ABM1BN78_LIMPO</name>
<dbReference type="Gene3D" id="1.20.5.930">
    <property type="entry name" value="Bicelle-embedded integrin alpha(iib) transmembrane segment"/>
    <property type="match status" value="1"/>
</dbReference>
<feature type="signal peptide" evidence="2">
    <location>
        <begin position="1"/>
        <end position="24"/>
    </location>
</feature>
<keyword evidence="2" id="KW-0732">Signal</keyword>
<evidence type="ECO:0000256" key="1">
    <source>
        <dbReference type="SAM" id="Phobius"/>
    </source>
</evidence>
<accession>A0ABM1BN78</accession>
<dbReference type="GeneID" id="106469447"/>
<gene>
    <name evidence="4" type="primary">LOC106469447</name>
</gene>
<evidence type="ECO:0000256" key="2">
    <source>
        <dbReference type="SAM" id="SignalP"/>
    </source>
</evidence>
<evidence type="ECO:0000313" key="3">
    <source>
        <dbReference type="Proteomes" id="UP000694941"/>
    </source>
</evidence>
<proteinExistence type="predicted"/>
<evidence type="ECO:0000313" key="4">
    <source>
        <dbReference type="RefSeq" id="XP_013785399.2"/>
    </source>
</evidence>
<organism evidence="3 4">
    <name type="scientific">Limulus polyphemus</name>
    <name type="common">Atlantic horseshoe crab</name>
    <dbReference type="NCBI Taxonomy" id="6850"/>
    <lineage>
        <taxon>Eukaryota</taxon>
        <taxon>Metazoa</taxon>
        <taxon>Ecdysozoa</taxon>
        <taxon>Arthropoda</taxon>
        <taxon>Chelicerata</taxon>
        <taxon>Merostomata</taxon>
        <taxon>Xiphosura</taxon>
        <taxon>Limulidae</taxon>
        <taxon>Limulus</taxon>
    </lineage>
</organism>